<dbReference type="EMBL" id="VMGK01000019">
    <property type="protein sequence ID" value="TSC92593.1"/>
    <property type="molecule type" value="Genomic_DNA"/>
</dbReference>
<dbReference type="GO" id="GO:0050567">
    <property type="term" value="F:glutaminyl-tRNA synthase (glutamine-hydrolyzing) activity"/>
    <property type="evidence" value="ECO:0007669"/>
    <property type="project" value="UniProtKB-UniRule"/>
</dbReference>
<name>A0A554LIA8_9BACT</name>
<dbReference type="Proteomes" id="UP000315689">
    <property type="component" value="Unassembled WGS sequence"/>
</dbReference>
<accession>A0A554LIA8</accession>
<evidence type="ECO:0000313" key="9">
    <source>
        <dbReference type="EMBL" id="TSC92593.1"/>
    </source>
</evidence>
<evidence type="ECO:0000256" key="1">
    <source>
        <dbReference type="ARBA" id="ARBA00008069"/>
    </source>
</evidence>
<dbReference type="PANTHER" id="PTHR11895:SF151">
    <property type="entry name" value="GLUTAMYL-TRNA(GLN) AMIDOTRANSFERASE SUBUNIT A"/>
    <property type="match status" value="1"/>
</dbReference>
<dbReference type="InterPro" id="IPR000120">
    <property type="entry name" value="Amidase"/>
</dbReference>
<evidence type="ECO:0000256" key="2">
    <source>
        <dbReference type="ARBA" id="ARBA00022598"/>
    </source>
</evidence>
<dbReference type="GO" id="GO:0030956">
    <property type="term" value="C:glutamyl-tRNA(Gln) amidotransferase complex"/>
    <property type="evidence" value="ECO:0007669"/>
    <property type="project" value="InterPro"/>
</dbReference>
<evidence type="ECO:0000256" key="5">
    <source>
        <dbReference type="ARBA" id="ARBA00022917"/>
    </source>
</evidence>
<feature type="active site" description="Charge relay system" evidence="7">
    <location>
        <position position="74"/>
    </location>
</feature>
<dbReference type="AlphaFoldDB" id="A0A554LIA8"/>
<dbReference type="NCBIfam" id="TIGR00132">
    <property type="entry name" value="gatA"/>
    <property type="match status" value="1"/>
</dbReference>
<evidence type="ECO:0000256" key="3">
    <source>
        <dbReference type="ARBA" id="ARBA00022741"/>
    </source>
</evidence>
<dbReference type="InterPro" id="IPR020556">
    <property type="entry name" value="Amidase_CS"/>
</dbReference>
<evidence type="ECO:0000256" key="7">
    <source>
        <dbReference type="HAMAP-Rule" id="MF_00120"/>
    </source>
</evidence>
<dbReference type="EC" id="6.3.5.7" evidence="7"/>
<dbReference type="InterPro" id="IPR023631">
    <property type="entry name" value="Amidase_dom"/>
</dbReference>
<evidence type="ECO:0000256" key="6">
    <source>
        <dbReference type="ARBA" id="ARBA00047407"/>
    </source>
</evidence>
<keyword evidence="5 7" id="KW-0648">Protein biosynthesis</keyword>
<dbReference type="GO" id="GO:0016740">
    <property type="term" value="F:transferase activity"/>
    <property type="evidence" value="ECO:0007669"/>
    <property type="project" value="UniProtKB-KW"/>
</dbReference>
<keyword evidence="2 7" id="KW-0436">Ligase</keyword>
<comment type="similarity">
    <text evidence="1 7">Belongs to the amidase family. GatA subfamily.</text>
</comment>
<dbReference type="PANTHER" id="PTHR11895">
    <property type="entry name" value="TRANSAMIDASE"/>
    <property type="match status" value="1"/>
</dbReference>
<dbReference type="Gene3D" id="3.90.1300.10">
    <property type="entry name" value="Amidase signature (AS) domain"/>
    <property type="match status" value="1"/>
</dbReference>
<evidence type="ECO:0000259" key="8">
    <source>
        <dbReference type="Pfam" id="PF01425"/>
    </source>
</evidence>
<gene>
    <name evidence="7" type="primary">gatA</name>
    <name evidence="9" type="ORF">CEN89_599</name>
</gene>
<feature type="active site" description="Acyl-ester intermediate" evidence="7">
    <location>
        <position position="173"/>
    </location>
</feature>
<evidence type="ECO:0000313" key="10">
    <source>
        <dbReference type="Proteomes" id="UP000315689"/>
    </source>
</evidence>
<keyword evidence="9" id="KW-0808">Transferase</keyword>
<comment type="catalytic activity">
    <reaction evidence="6 7">
        <text>L-glutamyl-tRNA(Gln) + L-glutamine + ATP + H2O = L-glutaminyl-tRNA(Gln) + L-glutamate + ADP + phosphate + H(+)</text>
        <dbReference type="Rhea" id="RHEA:17521"/>
        <dbReference type="Rhea" id="RHEA-COMP:9681"/>
        <dbReference type="Rhea" id="RHEA-COMP:9684"/>
        <dbReference type="ChEBI" id="CHEBI:15377"/>
        <dbReference type="ChEBI" id="CHEBI:15378"/>
        <dbReference type="ChEBI" id="CHEBI:29985"/>
        <dbReference type="ChEBI" id="CHEBI:30616"/>
        <dbReference type="ChEBI" id="CHEBI:43474"/>
        <dbReference type="ChEBI" id="CHEBI:58359"/>
        <dbReference type="ChEBI" id="CHEBI:78520"/>
        <dbReference type="ChEBI" id="CHEBI:78521"/>
        <dbReference type="ChEBI" id="CHEBI:456216"/>
        <dbReference type="EC" id="6.3.5.7"/>
    </reaction>
</comment>
<proteinExistence type="inferred from homology"/>
<keyword evidence="3 7" id="KW-0547">Nucleotide-binding</keyword>
<dbReference type="GO" id="GO:0006412">
    <property type="term" value="P:translation"/>
    <property type="evidence" value="ECO:0007669"/>
    <property type="project" value="UniProtKB-UniRule"/>
</dbReference>
<feature type="active site" description="Charge relay system" evidence="7">
    <location>
        <position position="149"/>
    </location>
</feature>
<evidence type="ECO:0000256" key="4">
    <source>
        <dbReference type="ARBA" id="ARBA00022840"/>
    </source>
</evidence>
<dbReference type="PROSITE" id="PS00571">
    <property type="entry name" value="AMIDASES"/>
    <property type="match status" value="1"/>
</dbReference>
<dbReference type="GO" id="GO:0005524">
    <property type="term" value="F:ATP binding"/>
    <property type="evidence" value="ECO:0007669"/>
    <property type="project" value="UniProtKB-KW"/>
</dbReference>
<protein>
    <recommendedName>
        <fullName evidence="7">Glutamyl-tRNA(Gln) amidotransferase subunit A</fullName>
        <shortName evidence="7">Glu-ADT subunit A</shortName>
        <ecNumber evidence="7">6.3.5.7</ecNumber>
    </recommendedName>
</protein>
<dbReference type="SUPFAM" id="SSF75304">
    <property type="entry name" value="Amidase signature (AS) enzymes"/>
    <property type="match status" value="1"/>
</dbReference>
<dbReference type="InterPro" id="IPR004412">
    <property type="entry name" value="GatA"/>
</dbReference>
<sequence length="481" mass="52698">MTIDKIRRGLDRKDFSVVELIKSYISRAKKLNPKLNVFITENFDLALEKARQADERRQKNEILGELDGVPVAIKDAICVKNILTTAGSKILQNYYPPYSATVIEKLESAGAIIFGKTNLDAFAHGSSTENSDFGPSKNPWDLSRVPGGSSGGSAVAVSASLAPAALGSDTGGSIRLPASFCGITGFKPTYGAVSRYGLIAMASSFDQIGPMASSAQECRQIFEVISGRDQRDATSFDVKDANNTNKKFNQLANMTIGLPKEYFTPFREKSLTGLADEIDSDVKQVIKKAIAILQNQGAKIVNVSLPNSKYGLAVYYIVQPTEVASNLARYDGILFGKTREYFGQEAKRRIMLGTFTSSAGYVQKYYHTAQKVRELIKQDFDKVFEKVDMIISPVSPTPAFKFGEKVEDPLKMYLSDILTVPVNPAGLPAISAPAGFVKREGKDLPVGMQIIGAQKADYKILEVVEKYQEITDWHNIKPKVL</sequence>
<keyword evidence="4 7" id="KW-0067">ATP-binding</keyword>
<dbReference type="HAMAP" id="MF_00120">
    <property type="entry name" value="GatA"/>
    <property type="match status" value="1"/>
</dbReference>
<reference evidence="9 10" key="1">
    <citation type="submission" date="2017-07" db="EMBL/GenBank/DDBJ databases">
        <title>Mechanisms for carbon and nitrogen cycling indicate functional differentiation within the Candidate Phyla Radiation.</title>
        <authorList>
            <person name="Danczak R.E."/>
            <person name="Johnston M.D."/>
            <person name="Kenah C."/>
            <person name="Slattery M."/>
            <person name="Wrighton K.C."/>
            <person name="Wilkins M.J."/>
        </authorList>
    </citation>
    <scope>NUCLEOTIDE SEQUENCE [LARGE SCALE GENOMIC DNA]</scope>
    <source>
        <strain evidence="9">Licking1014_7</strain>
    </source>
</reference>
<comment type="subunit">
    <text evidence="7">Heterotrimer of A, B and C subunits.</text>
</comment>
<comment type="caution">
    <text evidence="9">The sequence shown here is derived from an EMBL/GenBank/DDBJ whole genome shotgun (WGS) entry which is preliminary data.</text>
</comment>
<dbReference type="Pfam" id="PF01425">
    <property type="entry name" value="Amidase"/>
    <property type="match status" value="1"/>
</dbReference>
<dbReference type="InterPro" id="IPR036928">
    <property type="entry name" value="AS_sf"/>
</dbReference>
<feature type="domain" description="Amidase" evidence="8">
    <location>
        <begin position="19"/>
        <end position="461"/>
    </location>
</feature>
<comment type="function">
    <text evidence="7">Allows the formation of correctly charged Gln-tRNA(Gln) through the transamidation of misacylated Glu-tRNA(Gln) in organisms which lack glutaminyl-tRNA synthetase. The reaction takes place in the presence of glutamine and ATP through an activated gamma-phospho-Glu-tRNA(Gln).</text>
</comment>
<organism evidence="9 10">
    <name type="scientific">Candidatus Berkelbacteria bacterium Licking1014_7</name>
    <dbReference type="NCBI Taxonomy" id="2017147"/>
    <lineage>
        <taxon>Bacteria</taxon>
        <taxon>Candidatus Berkelbacteria</taxon>
    </lineage>
</organism>